<keyword evidence="10" id="KW-1185">Reference proteome</keyword>
<dbReference type="PANTHER" id="PTHR32331">
    <property type="entry name" value="UPF0313 PROTEIN YGIQ"/>
    <property type="match status" value="1"/>
</dbReference>
<dbReference type="NCBIfam" id="TIGR03904">
    <property type="entry name" value="SAM_YgiQ"/>
    <property type="match status" value="1"/>
</dbReference>
<dbReference type="InterPro" id="IPR023404">
    <property type="entry name" value="rSAM_horseshoe"/>
</dbReference>
<comment type="cofactor">
    <cofactor evidence="6">
        <name>[4Fe-4S] cluster</name>
        <dbReference type="ChEBI" id="CHEBI:49883"/>
    </cofactor>
    <text evidence="6">Binds 1 [4Fe-4S] cluster. The cluster is coordinated with 3 cysteines and an exchangeable S-adenosyl-L-methionine.</text>
</comment>
<dbReference type="AlphaFoldDB" id="A0A7J0BVJ1"/>
<evidence type="ECO:0000256" key="5">
    <source>
        <dbReference type="ARBA" id="ARBA00023014"/>
    </source>
</evidence>
<dbReference type="InterPro" id="IPR020612">
    <property type="entry name" value="Methylthiotransferase_CS"/>
</dbReference>
<dbReference type="HAMAP" id="MF_01251">
    <property type="entry name" value="UPF0313"/>
    <property type="match status" value="1"/>
</dbReference>
<feature type="region of interest" description="Disordered" evidence="7">
    <location>
        <begin position="608"/>
        <end position="731"/>
    </location>
</feature>
<dbReference type="SUPFAM" id="SSF102114">
    <property type="entry name" value="Radical SAM enzymes"/>
    <property type="match status" value="1"/>
</dbReference>
<dbReference type="PROSITE" id="PS51918">
    <property type="entry name" value="RADICAL_SAM"/>
    <property type="match status" value="1"/>
</dbReference>
<accession>A0A7J0BVJ1</accession>
<reference evidence="9 10" key="1">
    <citation type="submission" date="2020-05" db="EMBL/GenBank/DDBJ databases">
        <title>Draft genome sequence of Desulfovibrio psychrotolerans JS1T.</title>
        <authorList>
            <person name="Ueno A."/>
            <person name="Tamazawa S."/>
            <person name="Tamamura S."/>
            <person name="Murakami T."/>
            <person name="Kiyama T."/>
            <person name="Inomata H."/>
            <person name="Amano Y."/>
            <person name="Miyakawa K."/>
            <person name="Tamaki H."/>
            <person name="Naganuma T."/>
            <person name="Kaneko K."/>
        </authorList>
    </citation>
    <scope>NUCLEOTIDE SEQUENCE [LARGE SCALE GENOMIC DNA]</scope>
    <source>
        <strain evidence="9 10">JS1</strain>
    </source>
</reference>
<protein>
    <submittedName>
        <fullName evidence="9">UPF0313 protein</fullName>
    </submittedName>
</protein>
<keyword evidence="2 6" id="KW-0949">S-adenosyl-L-methionine</keyword>
<keyword evidence="1 6" id="KW-0004">4Fe-4S</keyword>
<evidence type="ECO:0000259" key="8">
    <source>
        <dbReference type="PROSITE" id="PS51918"/>
    </source>
</evidence>
<feature type="region of interest" description="Disordered" evidence="7">
    <location>
        <begin position="1"/>
        <end position="30"/>
    </location>
</feature>
<keyword evidence="5 6" id="KW-0411">Iron-sulfur</keyword>
<dbReference type="Proteomes" id="UP000503820">
    <property type="component" value="Unassembled WGS sequence"/>
</dbReference>
<dbReference type="InterPro" id="IPR058240">
    <property type="entry name" value="rSAM_sf"/>
</dbReference>
<evidence type="ECO:0000256" key="4">
    <source>
        <dbReference type="ARBA" id="ARBA00023004"/>
    </source>
</evidence>
<dbReference type="GO" id="GO:0003824">
    <property type="term" value="F:catalytic activity"/>
    <property type="evidence" value="ECO:0007669"/>
    <property type="project" value="InterPro"/>
</dbReference>
<dbReference type="PANTHER" id="PTHR32331:SF0">
    <property type="entry name" value="UPF0313 PROTEIN YGIQ"/>
    <property type="match status" value="1"/>
</dbReference>
<keyword evidence="3 6" id="KW-0479">Metal-binding</keyword>
<proteinExistence type="inferred from homology"/>
<feature type="compositionally biased region" description="Polar residues" evidence="7">
    <location>
        <begin position="614"/>
        <end position="626"/>
    </location>
</feature>
<dbReference type="GO" id="GO:0005506">
    <property type="term" value="F:iron ion binding"/>
    <property type="evidence" value="ECO:0007669"/>
    <property type="project" value="UniProtKB-UniRule"/>
</dbReference>
<feature type="binding site" evidence="6">
    <location>
        <position position="356"/>
    </location>
    <ligand>
        <name>[4Fe-4S] cluster</name>
        <dbReference type="ChEBI" id="CHEBI:49883"/>
        <note>4Fe-4S-S-AdoMet</note>
    </ligand>
</feature>
<evidence type="ECO:0000313" key="9">
    <source>
        <dbReference type="EMBL" id="GFM37202.1"/>
    </source>
</evidence>
<dbReference type="EMBL" id="BLVP01000008">
    <property type="protein sequence ID" value="GFM37202.1"/>
    <property type="molecule type" value="Genomic_DNA"/>
</dbReference>
<evidence type="ECO:0000313" key="10">
    <source>
        <dbReference type="Proteomes" id="UP000503820"/>
    </source>
</evidence>
<evidence type="ECO:0000256" key="3">
    <source>
        <dbReference type="ARBA" id="ARBA00022723"/>
    </source>
</evidence>
<dbReference type="SFLD" id="SFLDG01069">
    <property type="entry name" value="UPF0313"/>
    <property type="match status" value="1"/>
</dbReference>
<feature type="compositionally biased region" description="Basic and acidic residues" evidence="7">
    <location>
        <begin position="628"/>
        <end position="675"/>
    </location>
</feature>
<name>A0A7J0BVJ1_9BACT</name>
<sequence length="731" mass="79779">MHTPTPPRPAIAGTPFVTPAQHRTPLEQPPFLPMTREEMDRLGWDALDILIVSGDGYVDHPSFAAALLGRWLVAHGYRTGVISQPRWDTPQDVQRMGRPTLFTAVSAGALDSMLAHYTAFRKKRHDDAYTPGGKAGARPNRAVTVYTSLVRQAFPGMGVVIGGIEASLRRITHYDFWTDKLRRPILQDSKADCLVYGMGERAILALAGAMALSLDDTGTADAAALRRASFGIPGTAVMGRLLHRGEDAENPCHAEGIPEDATVMCLPSHEAMEHTPALLMEATLMLERHVQAAQAWAVQPSGDRAVVLAPPAPPLEEAEMDSLYALPFARRAHPAYTQPIPAEAMIQTSITTHRGCGGGCSFCSLALHQGRRIASRSRDSILSEVRAMSAIPRFNGSISDVGGPSANMWQARCAADPATCRRTSCMHPGVCPQFKVDQSLAVDMLRRIRDEQHIRHVRVASGVRFDLAMRDDNAMRAYTMEFTGGQLKVAPEHICDTVLHLMRKPGLTVFEAFLRAFERYSEAAGKEQYVVPYLMSGFPGCTDNDMRALGDWLARRGWRPRQVQCFIPTPGTVATAMFFTAAAPDGTPLYVARTDAQRLRQHHILMPDAEKQNTEAGHSARQSTARQGRRDQNTARSERSAHSDRSDRSDRSGRSERSGRSGHSEHSDQPDRDNPPQRPRSNGGPQHSGPKGKKPAQGGGNANSGTGKAGGQGGSQSSQRPDWNSRSGKKR</sequence>
<dbReference type="InterPro" id="IPR007197">
    <property type="entry name" value="rSAM"/>
</dbReference>
<dbReference type="GO" id="GO:0051539">
    <property type="term" value="F:4 iron, 4 sulfur cluster binding"/>
    <property type="evidence" value="ECO:0007669"/>
    <property type="project" value="UniProtKB-KW"/>
</dbReference>
<organism evidence="9 10">
    <name type="scientific">Desulfovibrio psychrotolerans</name>
    <dbReference type="NCBI Taxonomy" id="415242"/>
    <lineage>
        <taxon>Bacteria</taxon>
        <taxon>Pseudomonadati</taxon>
        <taxon>Thermodesulfobacteriota</taxon>
        <taxon>Desulfovibrionia</taxon>
        <taxon>Desulfovibrionales</taxon>
        <taxon>Desulfovibrionaceae</taxon>
        <taxon>Desulfovibrio</taxon>
    </lineage>
</organism>
<evidence type="ECO:0000256" key="6">
    <source>
        <dbReference type="HAMAP-Rule" id="MF_01251"/>
    </source>
</evidence>
<dbReference type="InterPro" id="IPR022946">
    <property type="entry name" value="UPF0313"/>
</dbReference>
<gene>
    <name evidence="9" type="ORF">DSM19430T_18860</name>
</gene>
<evidence type="ECO:0000256" key="1">
    <source>
        <dbReference type="ARBA" id="ARBA00022485"/>
    </source>
</evidence>
<dbReference type="InterPro" id="IPR006638">
    <property type="entry name" value="Elp3/MiaA/NifB-like_rSAM"/>
</dbReference>
<dbReference type="Gene3D" id="3.80.30.20">
    <property type="entry name" value="tm_1862 like domain"/>
    <property type="match status" value="1"/>
</dbReference>
<dbReference type="PROSITE" id="PS01278">
    <property type="entry name" value="MTTASE_RADICAL"/>
    <property type="match status" value="1"/>
</dbReference>
<feature type="compositionally biased region" description="Polar residues" evidence="7">
    <location>
        <begin position="720"/>
        <end position="731"/>
    </location>
</feature>
<dbReference type="SFLD" id="SFLDS00029">
    <property type="entry name" value="Radical_SAM"/>
    <property type="match status" value="1"/>
</dbReference>
<dbReference type="Pfam" id="PF08497">
    <property type="entry name" value="Radical_SAM_N"/>
    <property type="match status" value="1"/>
</dbReference>
<feature type="binding site" evidence="6">
    <location>
        <position position="363"/>
    </location>
    <ligand>
        <name>[4Fe-4S] cluster</name>
        <dbReference type="ChEBI" id="CHEBI:49883"/>
        <note>4Fe-4S-S-AdoMet</note>
    </ligand>
</feature>
<feature type="compositionally biased region" description="Gly residues" evidence="7">
    <location>
        <begin position="697"/>
        <end position="714"/>
    </location>
</feature>
<dbReference type="InterPro" id="IPR013704">
    <property type="entry name" value="UPF0313_N"/>
</dbReference>
<evidence type="ECO:0000256" key="7">
    <source>
        <dbReference type="SAM" id="MobiDB-lite"/>
    </source>
</evidence>
<comment type="caution">
    <text evidence="9">The sequence shown here is derived from an EMBL/GenBank/DDBJ whole genome shotgun (WGS) entry which is preliminary data.</text>
</comment>
<feature type="binding site" evidence="6">
    <location>
        <position position="360"/>
    </location>
    <ligand>
        <name>[4Fe-4S] cluster</name>
        <dbReference type="ChEBI" id="CHEBI:49883"/>
        <note>4Fe-4S-S-AdoMet</note>
    </ligand>
</feature>
<feature type="domain" description="Radical SAM core" evidence="8">
    <location>
        <begin position="342"/>
        <end position="609"/>
    </location>
</feature>
<dbReference type="SFLD" id="SFLDG01082">
    <property type="entry name" value="B12-binding_domain_containing"/>
    <property type="match status" value="1"/>
</dbReference>
<comment type="similarity">
    <text evidence="6">Belongs to the UPF0313 family.</text>
</comment>
<dbReference type="SMART" id="SM00729">
    <property type="entry name" value="Elp3"/>
    <property type="match status" value="1"/>
</dbReference>
<keyword evidence="4 6" id="KW-0408">Iron</keyword>
<evidence type="ECO:0000256" key="2">
    <source>
        <dbReference type="ARBA" id="ARBA00022691"/>
    </source>
</evidence>